<sequence length="56" mass="6436">MELQPLSSQNRESMGIYVTPAKETVDRYRYPTESEEVCLVVSIKVTVFKQIQPTLC</sequence>
<evidence type="ECO:0000313" key="2">
    <source>
        <dbReference type="Proteomes" id="UP000198584"/>
    </source>
</evidence>
<reference evidence="2" key="1">
    <citation type="submission" date="2016-10" db="EMBL/GenBank/DDBJ databases">
        <authorList>
            <person name="Varghese N."/>
            <person name="Submissions S."/>
        </authorList>
    </citation>
    <scope>NUCLEOTIDE SEQUENCE [LARGE SCALE GENOMIC DNA]</scope>
    <source>
        <strain evidence="2">CCM7597</strain>
    </source>
</reference>
<accession>A0A1H4CFH5</accession>
<keyword evidence="2" id="KW-1185">Reference proteome</keyword>
<dbReference type="EMBL" id="FNQR01000006">
    <property type="protein sequence ID" value="SEA59161.1"/>
    <property type="molecule type" value="Genomic_DNA"/>
</dbReference>
<dbReference type="STRING" id="571932.SAMN05421743_10639"/>
<dbReference type="AlphaFoldDB" id="A0A1H4CFH5"/>
<organism evidence="1 2">
    <name type="scientific">Thalassobacillus cyri</name>
    <dbReference type="NCBI Taxonomy" id="571932"/>
    <lineage>
        <taxon>Bacteria</taxon>
        <taxon>Bacillati</taxon>
        <taxon>Bacillota</taxon>
        <taxon>Bacilli</taxon>
        <taxon>Bacillales</taxon>
        <taxon>Bacillaceae</taxon>
        <taxon>Thalassobacillus</taxon>
    </lineage>
</organism>
<protein>
    <submittedName>
        <fullName evidence="1">Uncharacterized protein</fullName>
    </submittedName>
</protein>
<name>A0A1H4CFH5_9BACI</name>
<gene>
    <name evidence="1" type="ORF">SAMN05421743_10639</name>
</gene>
<dbReference type="Proteomes" id="UP000198584">
    <property type="component" value="Unassembled WGS sequence"/>
</dbReference>
<evidence type="ECO:0000313" key="1">
    <source>
        <dbReference type="EMBL" id="SEA59161.1"/>
    </source>
</evidence>
<proteinExistence type="predicted"/>